<dbReference type="AlphaFoldDB" id="A0A3P7QH58"/>
<gene>
    <name evidence="2" type="ORF">CGOC_LOCUS11470</name>
</gene>
<protein>
    <recommendedName>
        <fullName evidence="1">HTH cro/C1-type domain-containing protein</fullName>
    </recommendedName>
</protein>
<dbReference type="GO" id="GO:0005634">
    <property type="term" value="C:nucleus"/>
    <property type="evidence" value="ECO:0007669"/>
    <property type="project" value="UniProtKB-ARBA"/>
</dbReference>
<sequence>MPDIAKLPDLAEILGVSVDELLGEKSALVEAALNNKVEEAIESKQVENYLMYMDDEDVRNLAFAALEKGENVEMFLPYMEEEDVSELAMKALKMQKRK</sequence>
<accession>A0A3P7QH58</accession>
<feature type="domain" description="HTH cro/C1-type" evidence="1">
    <location>
        <begin position="2"/>
        <end position="21"/>
    </location>
</feature>
<reference evidence="2 3" key="1">
    <citation type="submission" date="2018-11" db="EMBL/GenBank/DDBJ databases">
        <authorList>
            <consortium name="Pathogen Informatics"/>
        </authorList>
    </citation>
    <scope>NUCLEOTIDE SEQUENCE [LARGE SCALE GENOMIC DNA]</scope>
</reference>
<dbReference type="EMBL" id="UYRV01116610">
    <property type="protein sequence ID" value="VDN30176.1"/>
    <property type="molecule type" value="Genomic_DNA"/>
</dbReference>
<dbReference type="InterPro" id="IPR001387">
    <property type="entry name" value="Cro/C1-type_HTH"/>
</dbReference>
<dbReference type="InterPro" id="IPR010982">
    <property type="entry name" value="Lambda_DNA-bd_dom_sf"/>
</dbReference>
<organism evidence="2 3">
    <name type="scientific">Cylicostephanus goldi</name>
    <name type="common">Nematode worm</name>
    <dbReference type="NCBI Taxonomy" id="71465"/>
    <lineage>
        <taxon>Eukaryota</taxon>
        <taxon>Metazoa</taxon>
        <taxon>Ecdysozoa</taxon>
        <taxon>Nematoda</taxon>
        <taxon>Chromadorea</taxon>
        <taxon>Rhabditida</taxon>
        <taxon>Rhabditina</taxon>
        <taxon>Rhabditomorpha</taxon>
        <taxon>Strongyloidea</taxon>
        <taxon>Strongylidae</taxon>
        <taxon>Cylicostephanus</taxon>
    </lineage>
</organism>
<keyword evidence="3" id="KW-1185">Reference proteome</keyword>
<proteinExistence type="predicted"/>
<evidence type="ECO:0000259" key="1">
    <source>
        <dbReference type="PROSITE" id="PS50943"/>
    </source>
</evidence>
<dbReference type="Gene3D" id="1.10.260.40">
    <property type="entry name" value="lambda repressor-like DNA-binding domains"/>
    <property type="match status" value="1"/>
</dbReference>
<dbReference type="Proteomes" id="UP000271889">
    <property type="component" value="Unassembled WGS sequence"/>
</dbReference>
<evidence type="ECO:0000313" key="2">
    <source>
        <dbReference type="EMBL" id="VDN30176.1"/>
    </source>
</evidence>
<dbReference type="GO" id="GO:0003677">
    <property type="term" value="F:DNA binding"/>
    <property type="evidence" value="ECO:0007669"/>
    <property type="project" value="InterPro"/>
</dbReference>
<name>A0A3P7QH58_CYLGO</name>
<evidence type="ECO:0000313" key="3">
    <source>
        <dbReference type="Proteomes" id="UP000271889"/>
    </source>
</evidence>
<dbReference type="PROSITE" id="PS50943">
    <property type="entry name" value="HTH_CROC1"/>
    <property type="match status" value="1"/>
</dbReference>